<evidence type="ECO:0000313" key="10">
    <source>
        <dbReference type="EMBL" id="RPE73033.1"/>
    </source>
</evidence>
<gene>
    <name evidence="8" type="primary">lolD</name>
    <name evidence="10" type="ORF">EDC62_0744</name>
</gene>
<dbReference type="Proteomes" id="UP000272193">
    <property type="component" value="Unassembled WGS sequence"/>
</dbReference>
<dbReference type="PROSITE" id="PS00211">
    <property type="entry name" value="ABC_TRANSPORTER_1"/>
    <property type="match status" value="1"/>
</dbReference>
<dbReference type="GO" id="GO:0005524">
    <property type="term" value="F:ATP binding"/>
    <property type="evidence" value="ECO:0007669"/>
    <property type="project" value="UniProtKB-UniRule"/>
</dbReference>
<dbReference type="CDD" id="cd03255">
    <property type="entry name" value="ABC_MJ0796_LolCDE_FtsE"/>
    <property type="match status" value="1"/>
</dbReference>
<comment type="function">
    <text evidence="8">Part of the ABC transporter complex LolCDE involved in the translocation of mature outer membrane-directed lipoproteins, from the inner membrane to the periplasmic chaperone, LolA. Responsible for the formation of the LolA-lipoprotein complex in an ATP-dependent manner.</text>
</comment>
<dbReference type="GO" id="GO:0089705">
    <property type="term" value="P:protein localization to outer membrane"/>
    <property type="evidence" value="ECO:0007669"/>
    <property type="project" value="TreeGrafter"/>
</dbReference>
<dbReference type="SMART" id="SM00382">
    <property type="entry name" value="AAA"/>
    <property type="match status" value="1"/>
</dbReference>
<sequence length="248" mass="26463">MSEPEIMRDGAGTRCATPDAEADVVLRATGLTKRFHEGPLDVTVLHGVDLTVRAGETLAIVGASGSGKSTLLHLLGGLDAPTSGAVELMGQPLASLSAAEQGVLRNRHLGFVYQFHHLLPEFSARDNVAMPLWIRRSTRAEAARAAEAMLAAVGLAERTRHRPSELSGGERQRVAIARALVTRPRCVLADEPTGNLDRSTAEGVFDLMLQLAREQGTAFVVVTHDETLAARCARRLRLVQGLLAPAEG</sequence>
<dbReference type="GO" id="GO:0005886">
    <property type="term" value="C:plasma membrane"/>
    <property type="evidence" value="ECO:0007669"/>
    <property type="project" value="UniProtKB-SubCell"/>
</dbReference>
<keyword evidence="5 8" id="KW-0067">ATP-binding</keyword>
<protein>
    <recommendedName>
        <fullName evidence="8">Lipoprotein-releasing system ATP-binding protein LolD</fullName>
        <ecNumber evidence="8">7.6.2.-</ecNumber>
    </recommendedName>
</protein>
<keyword evidence="4 8" id="KW-0547">Nucleotide-binding</keyword>
<dbReference type="SUPFAM" id="SSF52540">
    <property type="entry name" value="P-loop containing nucleoside triphosphate hydrolases"/>
    <property type="match status" value="1"/>
</dbReference>
<dbReference type="PANTHER" id="PTHR24220:SF689">
    <property type="entry name" value="LIPOPROTEIN-RELEASING SYSTEM ATP-BINDING PROTEIN LOLD"/>
    <property type="match status" value="1"/>
</dbReference>
<evidence type="ECO:0000313" key="11">
    <source>
        <dbReference type="Proteomes" id="UP000272193"/>
    </source>
</evidence>
<dbReference type="FunFam" id="3.40.50.300:FF:000230">
    <property type="entry name" value="Lipoprotein-releasing system ATP-binding protein LolD"/>
    <property type="match status" value="1"/>
</dbReference>
<evidence type="ECO:0000256" key="2">
    <source>
        <dbReference type="ARBA" id="ARBA00022475"/>
    </source>
</evidence>
<dbReference type="Gene3D" id="3.40.50.300">
    <property type="entry name" value="P-loop containing nucleotide triphosphate hydrolases"/>
    <property type="match status" value="1"/>
</dbReference>
<dbReference type="AlphaFoldDB" id="A0A3N4USB3"/>
<evidence type="ECO:0000256" key="4">
    <source>
        <dbReference type="ARBA" id="ARBA00022741"/>
    </source>
</evidence>
<comment type="subunit">
    <text evidence="8">The complex is composed of two ATP-binding proteins (LolD) and two transmembrane proteins (LolC and LolE).</text>
</comment>
<keyword evidence="1 8" id="KW-0813">Transport</keyword>
<evidence type="ECO:0000256" key="5">
    <source>
        <dbReference type="ARBA" id="ARBA00022840"/>
    </source>
</evidence>
<keyword evidence="7 8" id="KW-0472">Membrane</keyword>
<comment type="caution">
    <text evidence="10">The sequence shown here is derived from an EMBL/GenBank/DDBJ whole genome shotgun (WGS) entry which is preliminary data.</text>
</comment>
<proteinExistence type="inferred from homology"/>
<keyword evidence="3 8" id="KW-0997">Cell inner membrane</keyword>
<evidence type="ECO:0000256" key="3">
    <source>
        <dbReference type="ARBA" id="ARBA00022519"/>
    </source>
</evidence>
<comment type="similarity">
    <text evidence="8">Belongs to the ABC transporter superfamily. Lipoprotein translocase (TC 3.A.1.125) family.</text>
</comment>
<dbReference type="GO" id="GO:0022857">
    <property type="term" value="F:transmembrane transporter activity"/>
    <property type="evidence" value="ECO:0007669"/>
    <property type="project" value="TreeGrafter"/>
</dbReference>
<dbReference type="InterPro" id="IPR003593">
    <property type="entry name" value="AAA+_ATPase"/>
</dbReference>
<dbReference type="InterPro" id="IPR017871">
    <property type="entry name" value="ABC_transporter-like_CS"/>
</dbReference>
<dbReference type="InterPro" id="IPR027417">
    <property type="entry name" value="P-loop_NTPase"/>
</dbReference>
<dbReference type="PANTHER" id="PTHR24220">
    <property type="entry name" value="IMPORT ATP-BINDING PROTEIN"/>
    <property type="match status" value="1"/>
</dbReference>
<keyword evidence="11" id="KW-1185">Reference proteome</keyword>
<evidence type="ECO:0000259" key="9">
    <source>
        <dbReference type="PROSITE" id="PS50893"/>
    </source>
</evidence>
<dbReference type="InterPro" id="IPR011924">
    <property type="entry name" value="LolD_lipo_ATP-bd"/>
</dbReference>
<feature type="domain" description="ABC transporter" evidence="9">
    <location>
        <begin position="26"/>
        <end position="248"/>
    </location>
</feature>
<dbReference type="PROSITE" id="PS50893">
    <property type="entry name" value="ABC_TRANSPORTER_2"/>
    <property type="match status" value="1"/>
</dbReference>
<dbReference type="InterPro" id="IPR017911">
    <property type="entry name" value="MacB-like_ATP-bd"/>
</dbReference>
<comment type="subcellular location">
    <subcellularLocation>
        <location evidence="8">Cell inner membrane</location>
        <topology evidence="8">Peripheral membrane protein</topology>
    </subcellularLocation>
</comment>
<keyword evidence="10" id="KW-0449">Lipoprotein</keyword>
<dbReference type="GO" id="GO:0044874">
    <property type="term" value="P:lipoprotein localization to outer membrane"/>
    <property type="evidence" value="ECO:0007669"/>
    <property type="project" value="TreeGrafter"/>
</dbReference>
<dbReference type="Pfam" id="PF00005">
    <property type="entry name" value="ABC_tran"/>
    <property type="match status" value="1"/>
</dbReference>
<dbReference type="NCBIfam" id="TIGR02211">
    <property type="entry name" value="LolD_lipo_ex"/>
    <property type="match status" value="1"/>
</dbReference>
<dbReference type="InterPro" id="IPR015854">
    <property type="entry name" value="ABC_transpr_LolD-like"/>
</dbReference>
<organism evidence="10 11">
    <name type="scientific">Tibeticola sediminis</name>
    <dbReference type="NCBI Taxonomy" id="1917811"/>
    <lineage>
        <taxon>Bacteria</taxon>
        <taxon>Pseudomonadati</taxon>
        <taxon>Pseudomonadota</taxon>
        <taxon>Betaproteobacteria</taxon>
        <taxon>Burkholderiales</taxon>
        <taxon>Comamonadaceae</taxon>
        <taxon>Tibeticola</taxon>
    </lineage>
</organism>
<keyword evidence="2 8" id="KW-1003">Cell membrane</keyword>
<dbReference type="GO" id="GO:0016887">
    <property type="term" value="F:ATP hydrolysis activity"/>
    <property type="evidence" value="ECO:0007669"/>
    <property type="project" value="InterPro"/>
</dbReference>
<evidence type="ECO:0000256" key="1">
    <source>
        <dbReference type="ARBA" id="ARBA00022448"/>
    </source>
</evidence>
<evidence type="ECO:0000256" key="8">
    <source>
        <dbReference type="RuleBase" id="RU367068"/>
    </source>
</evidence>
<dbReference type="EMBL" id="RKQL01000001">
    <property type="protein sequence ID" value="RPE73033.1"/>
    <property type="molecule type" value="Genomic_DNA"/>
</dbReference>
<reference evidence="10 11" key="1">
    <citation type="submission" date="2018-11" db="EMBL/GenBank/DDBJ databases">
        <title>Genomic Encyclopedia of Type Strains, Phase IV (KMG-IV): sequencing the most valuable type-strain genomes for metagenomic binning, comparative biology and taxonomic classification.</title>
        <authorList>
            <person name="Goeker M."/>
        </authorList>
    </citation>
    <scope>NUCLEOTIDE SEQUENCE [LARGE SCALE GENOMIC DNA]</scope>
    <source>
        <strain evidence="10 11">DSM 101684</strain>
    </source>
</reference>
<keyword evidence="6 8" id="KW-1278">Translocase</keyword>
<name>A0A3N4USB3_9BURK</name>
<evidence type="ECO:0000256" key="6">
    <source>
        <dbReference type="ARBA" id="ARBA00022967"/>
    </source>
</evidence>
<accession>A0A3N4USB3</accession>
<dbReference type="InterPro" id="IPR003439">
    <property type="entry name" value="ABC_transporter-like_ATP-bd"/>
</dbReference>
<evidence type="ECO:0000256" key="7">
    <source>
        <dbReference type="ARBA" id="ARBA00023136"/>
    </source>
</evidence>
<dbReference type="EC" id="7.6.2.-" evidence="8"/>